<comment type="caution">
    <text evidence="3">The sequence shown here is derived from an EMBL/GenBank/DDBJ whole genome shotgun (WGS) entry which is preliminary data.</text>
</comment>
<evidence type="ECO:0000256" key="1">
    <source>
        <dbReference type="SAM" id="MobiDB-lite"/>
    </source>
</evidence>
<organism evidence="3 4">
    <name type="scientific">Mycoemilia scoparia</name>
    <dbReference type="NCBI Taxonomy" id="417184"/>
    <lineage>
        <taxon>Eukaryota</taxon>
        <taxon>Fungi</taxon>
        <taxon>Fungi incertae sedis</taxon>
        <taxon>Zoopagomycota</taxon>
        <taxon>Kickxellomycotina</taxon>
        <taxon>Kickxellomycetes</taxon>
        <taxon>Kickxellales</taxon>
        <taxon>Kickxellaceae</taxon>
        <taxon>Mycoemilia</taxon>
    </lineage>
</organism>
<keyword evidence="4" id="KW-1185">Reference proteome</keyword>
<feature type="region of interest" description="Disordered" evidence="1">
    <location>
        <begin position="235"/>
        <end position="324"/>
    </location>
</feature>
<evidence type="ECO:0000313" key="3">
    <source>
        <dbReference type="EMBL" id="KAJ1920473.1"/>
    </source>
</evidence>
<name>A0A9W8A6B3_9FUNG</name>
<accession>A0A9W8A6B3</accession>
<feature type="region of interest" description="Disordered" evidence="1">
    <location>
        <begin position="1"/>
        <end position="207"/>
    </location>
</feature>
<feature type="compositionally biased region" description="Basic and acidic residues" evidence="1">
    <location>
        <begin position="28"/>
        <end position="41"/>
    </location>
</feature>
<evidence type="ECO:0000256" key="2">
    <source>
        <dbReference type="SAM" id="Phobius"/>
    </source>
</evidence>
<feature type="compositionally biased region" description="Polar residues" evidence="1">
    <location>
        <begin position="43"/>
        <end position="52"/>
    </location>
</feature>
<feature type="compositionally biased region" description="Low complexity" evidence="1">
    <location>
        <begin position="11"/>
        <end position="27"/>
    </location>
</feature>
<keyword evidence="2" id="KW-0812">Transmembrane</keyword>
<feature type="compositionally biased region" description="Low complexity" evidence="1">
    <location>
        <begin position="95"/>
        <end position="107"/>
    </location>
</feature>
<feature type="compositionally biased region" description="Polar residues" evidence="1">
    <location>
        <begin position="158"/>
        <end position="171"/>
    </location>
</feature>
<reference evidence="3" key="1">
    <citation type="submission" date="2022-07" db="EMBL/GenBank/DDBJ databases">
        <title>Phylogenomic reconstructions and comparative analyses of Kickxellomycotina fungi.</title>
        <authorList>
            <person name="Reynolds N.K."/>
            <person name="Stajich J.E."/>
            <person name="Barry K."/>
            <person name="Grigoriev I.V."/>
            <person name="Crous P."/>
            <person name="Smith M.E."/>
        </authorList>
    </citation>
    <scope>NUCLEOTIDE SEQUENCE</scope>
    <source>
        <strain evidence="3">NBRC 100468</strain>
    </source>
</reference>
<protein>
    <submittedName>
        <fullName evidence="3">Uncharacterized protein</fullName>
    </submittedName>
</protein>
<feature type="compositionally biased region" description="Polar residues" evidence="1">
    <location>
        <begin position="259"/>
        <end position="270"/>
    </location>
</feature>
<keyword evidence="2" id="KW-1133">Transmembrane helix</keyword>
<feature type="compositionally biased region" description="Low complexity" evidence="1">
    <location>
        <begin position="271"/>
        <end position="287"/>
    </location>
</feature>
<feature type="compositionally biased region" description="Polar residues" evidence="1">
    <location>
        <begin position="300"/>
        <end position="320"/>
    </location>
</feature>
<dbReference type="Proteomes" id="UP001150538">
    <property type="component" value="Unassembled WGS sequence"/>
</dbReference>
<evidence type="ECO:0000313" key="4">
    <source>
        <dbReference type="Proteomes" id="UP001150538"/>
    </source>
</evidence>
<feature type="compositionally biased region" description="Low complexity" evidence="1">
    <location>
        <begin position="62"/>
        <end position="71"/>
    </location>
</feature>
<sequence length="440" mass="47903">MSYPPNDAYGSSSNSPQRQPNQQQRPPQLREHRSDPYERHYAPTNTGNQYQNYEYEHQPAPQHGRQGQYHQQQHHDYYLPRANSSYTQHSGDHGPSGQYGSQQDSQSIRSTDRYYRQERQQAMPLGHPPPYATRQREYSDASSTAPLVSRQGGGPYAQSRSYQDSNASIDNYSYMPSEPRNPQISKYPSHPGQRQGMKSSGYPGGVKSAAVAGAAAGAIAGSKQMDVADAKRNSLMDPVETDNPNVLALSLPPGVKPSQEVSAVTIPVSQAPQKPYPYSSASPQSPSRNQDGNYPMPPSLSKTGSAGYSTASQRHQQHSTPKYEPGTMKAYQYVNSQNVPPILPPTYAPPPQIMISPSGNVKRHKSISDRYAGGNSGGECGCGECCSSFCGGCCTCCGKCACSCCGCLCCPIIMVLVVILICVGIALALYFNRDKIFHKT</sequence>
<proteinExistence type="predicted"/>
<gene>
    <name evidence="3" type="ORF">H4219_001310</name>
</gene>
<dbReference type="AlphaFoldDB" id="A0A9W8A6B3"/>
<dbReference type="EMBL" id="JANBPU010000013">
    <property type="protein sequence ID" value="KAJ1920473.1"/>
    <property type="molecule type" value="Genomic_DNA"/>
</dbReference>
<keyword evidence="2" id="KW-0472">Membrane</keyword>
<feature type="compositionally biased region" description="Basic and acidic residues" evidence="1">
    <location>
        <begin position="110"/>
        <end position="119"/>
    </location>
</feature>
<feature type="transmembrane region" description="Helical" evidence="2">
    <location>
        <begin position="412"/>
        <end position="431"/>
    </location>
</feature>